<dbReference type="RefSeq" id="WP_245251662.1">
    <property type="nucleotide sequence ID" value="NZ_JAGGKK010000014.1"/>
</dbReference>
<keyword evidence="3" id="KW-1185">Reference proteome</keyword>
<comment type="caution">
    <text evidence="2">The sequence shown here is derived from an EMBL/GenBank/DDBJ whole genome shotgun (WGS) entry which is preliminary data.</text>
</comment>
<evidence type="ECO:0000313" key="2">
    <source>
        <dbReference type="EMBL" id="MBP1949723.1"/>
    </source>
</evidence>
<keyword evidence="1" id="KW-1133">Transmembrane helix</keyword>
<reference evidence="2 3" key="1">
    <citation type="submission" date="2021-03" db="EMBL/GenBank/DDBJ databases">
        <title>Genomic Encyclopedia of Type Strains, Phase IV (KMG-IV): sequencing the most valuable type-strain genomes for metagenomic binning, comparative biology and taxonomic classification.</title>
        <authorList>
            <person name="Goeker M."/>
        </authorList>
    </citation>
    <scope>NUCLEOTIDE SEQUENCE [LARGE SCALE GENOMIC DNA]</scope>
    <source>
        <strain evidence="2 3">DSM 21085</strain>
    </source>
</reference>
<sequence>MRLIRAGIHFYLIGIFILTLGIALTIQSALGASPFDALLVGLHRTFGLTIGSWEIVVGLSMVLCNAVAEKKRPEYFAILTSLVTGIGIDTWLFILGNWIVPGTWLGQSITLGLGIILIGLGVAFYLQSDIAPNPMDRSMLIVSDLTGWKVTYSRALISGGLVILAFFFNGAIGIGTLVNALISGVLISFFLPYVKGLKFHRRRHGKDIAS</sequence>
<keyword evidence="1" id="KW-0812">Transmembrane</keyword>
<feature type="transmembrane region" description="Helical" evidence="1">
    <location>
        <begin position="105"/>
        <end position="126"/>
    </location>
</feature>
<proteinExistence type="predicted"/>
<feature type="transmembrane region" description="Helical" evidence="1">
    <location>
        <begin position="174"/>
        <end position="194"/>
    </location>
</feature>
<name>A0ABS4HFT9_9BACI</name>
<dbReference type="PANTHER" id="PTHR40078">
    <property type="entry name" value="INTEGRAL MEMBRANE PROTEIN-RELATED"/>
    <property type="match status" value="1"/>
</dbReference>
<evidence type="ECO:0000256" key="1">
    <source>
        <dbReference type="SAM" id="Phobius"/>
    </source>
</evidence>
<feature type="transmembrane region" description="Helical" evidence="1">
    <location>
        <begin position="147"/>
        <end position="168"/>
    </location>
</feature>
<protein>
    <submittedName>
        <fullName evidence="2">Membrane protein YczE</fullName>
    </submittedName>
</protein>
<dbReference type="PANTHER" id="PTHR40078:SF1">
    <property type="entry name" value="INTEGRAL MEMBRANE PROTEIN"/>
    <property type="match status" value="1"/>
</dbReference>
<dbReference type="Pfam" id="PF19700">
    <property type="entry name" value="DUF6198"/>
    <property type="match status" value="1"/>
</dbReference>
<dbReference type="Proteomes" id="UP001519328">
    <property type="component" value="Unassembled WGS sequence"/>
</dbReference>
<accession>A0ABS4HFT9</accession>
<feature type="transmembrane region" description="Helical" evidence="1">
    <location>
        <begin position="75"/>
        <end position="99"/>
    </location>
</feature>
<gene>
    <name evidence="2" type="ORF">J2Z82_002663</name>
</gene>
<dbReference type="EMBL" id="JAGGKK010000014">
    <property type="protein sequence ID" value="MBP1949723.1"/>
    <property type="molecule type" value="Genomic_DNA"/>
</dbReference>
<dbReference type="InterPro" id="IPR038750">
    <property type="entry name" value="YczE/YyaS-like"/>
</dbReference>
<evidence type="ECO:0000313" key="3">
    <source>
        <dbReference type="Proteomes" id="UP001519328"/>
    </source>
</evidence>
<keyword evidence="1" id="KW-0472">Membrane</keyword>
<feature type="transmembrane region" description="Helical" evidence="1">
    <location>
        <begin position="50"/>
        <end position="68"/>
    </location>
</feature>
<organism evidence="2 3">
    <name type="scientific">Virgibacillus litoralis</name>
    <dbReference type="NCBI Taxonomy" id="578221"/>
    <lineage>
        <taxon>Bacteria</taxon>
        <taxon>Bacillati</taxon>
        <taxon>Bacillota</taxon>
        <taxon>Bacilli</taxon>
        <taxon>Bacillales</taxon>
        <taxon>Bacillaceae</taxon>
        <taxon>Virgibacillus</taxon>
    </lineage>
</organism>
<feature type="transmembrane region" description="Helical" evidence="1">
    <location>
        <begin position="7"/>
        <end position="30"/>
    </location>
</feature>